<dbReference type="Gene3D" id="1.10.150.130">
    <property type="match status" value="1"/>
</dbReference>
<dbReference type="SUPFAM" id="SSF56349">
    <property type="entry name" value="DNA breaking-rejoining enzymes"/>
    <property type="match status" value="1"/>
</dbReference>
<dbReference type="InterPro" id="IPR013762">
    <property type="entry name" value="Integrase-like_cat_sf"/>
</dbReference>
<feature type="domain" description="Tyr recombinase" evidence="5">
    <location>
        <begin position="165"/>
        <end position="349"/>
    </location>
</feature>
<dbReference type="InterPro" id="IPR028259">
    <property type="entry name" value="AP2-like_int_N"/>
</dbReference>
<comment type="caution">
    <text evidence="6">The sequence shown here is derived from an EMBL/GenBank/DDBJ whole genome shotgun (WGS) entry which is preliminary data.</text>
</comment>
<evidence type="ECO:0000256" key="3">
    <source>
        <dbReference type="ARBA" id="ARBA00023125"/>
    </source>
</evidence>
<keyword evidence="2" id="KW-0229">DNA integration</keyword>
<dbReference type="RefSeq" id="WP_242164929.1">
    <property type="nucleotide sequence ID" value="NZ_JAJMLW010000002.1"/>
</dbReference>
<dbReference type="PANTHER" id="PTHR30349:SF64">
    <property type="entry name" value="PROPHAGE INTEGRASE INTD-RELATED"/>
    <property type="match status" value="1"/>
</dbReference>
<evidence type="ECO:0000256" key="2">
    <source>
        <dbReference type="ARBA" id="ARBA00022908"/>
    </source>
</evidence>
<keyword evidence="3" id="KW-0238">DNA-binding</keyword>
<protein>
    <submittedName>
        <fullName evidence="6">Site-specific integrase</fullName>
    </submittedName>
</protein>
<dbReference type="Pfam" id="PF14657">
    <property type="entry name" value="Arm-DNA-bind_4"/>
    <property type="match status" value="1"/>
</dbReference>
<dbReference type="EMBL" id="JAJMLW010000002">
    <property type="protein sequence ID" value="MCI2242073.1"/>
    <property type="molecule type" value="Genomic_DNA"/>
</dbReference>
<sequence>MTSRQEANGTWTSQFRYEDAYGRSRSKCKRGFATEADADRFERHFKARESKSLDISFLDFIELYEDDVAPQLKENTWRTKEYIINDKLVPFFGPMIMTEVTTLDAVRWQNALLKGNPRTGRPYTDTYLRTVNNQAVSIFNHAERFYKLKPNPFKRAPRIGSKIATDMSIWTKEDFLRFSSTLTGRPIYFMAFELLYWAGIRVGELLALVPDDFDLRRSELRITKSYQRINRRDVITDPKTENSVRTISLPEFLRDEVRDFAFDPPGFDHDERMFAGLTKASLSAALREGAQACGLEVIRVHDLRHSHVSLLVEMGFSVIAIAERLGHDSTDITLKYAHLLPSTQQKMGEALNGYQEADDELL</sequence>
<dbReference type="Pfam" id="PF00589">
    <property type="entry name" value="Phage_integrase"/>
    <property type="match status" value="1"/>
</dbReference>
<dbReference type="Pfam" id="PF14659">
    <property type="entry name" value="Phage_int_SAM_3"/>
    <property type="match status" value="1"/>
</dbReference>
<proteinExistence type="inferred from homology"/>
<accession>A0ABS9WGU0</accession>
<dbReference type="Gene3D" id="1.10.443.10">
    <property type="entry name" value="Intergrase catalytic core"/>
    <property type="match status" value="1"/>
</dbReference>
<keyword evidence="7" id="KW-1185">Reference proteome</keyword>
<dbReference type="InterPro" id="IPR004107">
    <property type="entry name" value="Integrase_SAM-like_N"/>
</dbReference>
<dbReference type="InterPro" id="IPR011010">
    <property type="entry name" value="DNA_brk_join_enz"/>
</dbReference>
<dbReference type="InterPro" id="IPR010998">
    <property type="entry name" value="Integrase_recombinase_N"/>
</dbReference>
<reference evidence="6" key="1">
    <citation type="submission" date="2021-11" db="EMBL/GenBank/DDBJ databases">
        <title>A Novel Adlercreutzia Species, isolated from a Allomyrina dichotoma larva feces.</title>
        <authorList>
            <person name="Suh M.K."/>
        </authorList>
    </citation>
    <scope>NUCLEOTIDE SEQUENCE</scope>
    <source>
        <strain evidence="6">JBNU-10</strain>
    </source>
</reference>
<gene>
    <name evidence="6" type="ORF">LPT13_06890</name>
</gene>
<dbReference type="PANTHER" id="PTHR30349">
    <property type="entry name" value="PHAGE INTEGRASE-RELATED"/>
    <property type="match status" value="1"/>
</dbReference>
<comment type="similarity">
    <text evidence="1">Belongs to the 'phage' integrase family.</text>
</comment>
<dbReference type="CDD" id="cd01189">
    <property type="entry name" value="INT_ICEBs1_C_like"/>
    <property type="match status" value="1"/>
</dbReference>
<evidence type="ECO:0000313" key="7">
    <source>
        <dbReference type="Proteomes" id="UP001430755"/>
    </source>
</evidence>
<organism evidence="6 7">
    <name type="scientific">Adlercreutzia faecimuris</name>
    <dbReference type="NCBI Taxonomy" id="2897341"/>
    <lineage>
        <taxon>Bacteria</taxon>
        <taxon>Bacillati</taxon>
        <taxon>Actinomycetota</taxon>
        <taxon>Coriobacteriia</taxon>
        <taxon>Eggerthellales</taxon>
        <taxon>Eggerthellaceae</taxon>
        <taxon>Adlercreutzia</taxon>
    </lineage>
</organism>
<dbReference type="PROSITE" id="PS51898">
    <property type="entry name" value="TYR_RECOMBINASE"/>
    <property type="match status" value="1"/>
</dbReference>
<evidence type="ECO:0000313" key="6">
    <source>
        <dbReference type="EMBL" id="MCI2242073.1"/>
    </source>
</evidence>
<evidence type="ECO:0000256" key="1">
    <source>
        <dbReference type="ARBA" id="ARBA00008857"/>
    </source>
</evidence>
<dbReference type="Proteomes" id="UP001430755">
    <property type="component" value="Unassembled WGS sequence"/>
</dbReference>
<keyword evidence="4" id="KW-0233">DNA recombination</keyword>
<dbReference type="InterPro" id="IPR002104">
    <property type="entry name" value="Integrase_catalytic"/>
</dbReference>
<dbReference type="InterPro" id="IPR050090">
    <property type="entry name" value="Tyrosine_recombinase_XerCD"/>
</dbReference>
<evidence type="ECO:0000259" key="5">
    <source>
        <dbReference type="PROSITE" id="PS51898"/>
    </source>
</evidence>
<evidence type="ECO:0000256" key="4">
    <source>
        <dbReference type="ARBA" id="ARBA00023172"/>
    </source>
</evidence>
<name>A0ABS9WGU0_9ACTN</name>